<proteinExistence type="inferred from homology"/>
<organism evidence="4 5">
    <name type="scientific">Mesorhizobium helmanticense</name>
    <dbReference type="NCBI Taxonomy" id="1776423"/>
    <lineage>
        <taxon>Bacteria</taxon>
        <taxon>Pseudomonadati</taxon>
        <taxon>Pseudomonadota</taxon>
        <taxon>Alphaproteobacteria</taxon>
        <taxon>Hyphomicrobiales</taxon>
        <taxon>Phyllobacteriaceae</taxon>
        <taxon>Mesorhizobium</taxon>
    </lineage>
</organism>
<comment type="similarity">
    <text evidence="2">Belongs to the bacterial solute-binding protein 1 family.</text>
</comment>
<dbReference type="AlphaFoldDB" id="A0A2T4IML4"/>
<dbReference type="PANTHER" id="PTHR43649">
    <property type="entry name" value="ARABINOSE-BINDING PROTEIN-RELATED"/>
    <property type="match status" value="1"/>
</dbReference>
<accession>A0A2T4IML4</accession>
<dbReference type="InterPro" id="IPR006059">
    <property type="entry name" value="SBP"/>
</dbReference>
<evidence type="ECO:0008006" key="6">
    <source>
        <dbReference type="Google" id="ProtNLM"/>
    </source>
</evidence>
<evidence type="ECO:0000256" key="1">
    <source>
        <dbReference type="ARBA" id="ARBA00004418"/>
    </source>
</evidence>
<evidence type="ECO:0000256" key="2">
    <source>
        <dbReference type="ARBA" id="ARBA00008520"/>
    </source>
</evidence>
<sequence>MRMRRRRLGSCRFDDALAQARRFCRWEDPVLGLVEELHEGPVTDRMTDYELLRIINFLERIRAPYDEKLNAAIPDPVWNIVLYLMKSHLRGDTVTMSSLASVSQIPFPSAMRRIHKLIDDGDVEQLSRSVTGKSYFLVPSRKLKSNFVAYAIRVKALLAETFGLGGGSANAEEYYFGGSYLADQIIPPLKLMENRQAPSQDLRFLLHDDNYFSSMRNMWSDFRSKLSSRRNFRLLALPELHKEIFKNARRPASEYDVMAVNIPWLGEVVKHGLVQPLNSFLVDSGINSLDFHPNIWATGNWDTVQYGVPIYCTIETLAVRKDLFEGHDLHMPTSFEKVLDAARQLHNPKRGMHGVVWNAARGMPIAHSFMFFMGACGTPVINVPMARVAFDYSHMAGEMYRPRVNTEQGMKTLDYMRRLLAFSPPDILVMDWNRALDCFMLGQSAMIYCWTMRASRFEYDIRSVVKRKVEYLPHPHGPGGAVVGPVGGFLLTIPAGLPPERAKLAFEAISWMASPAAMKEHVKNGIPVAPRFSVTADPEAAATTPIVRMVDRLAKQNKLHGWHRPPIPEYTLIEKIIGDEIFAALNGELTDREALERCQNGIDKVMRAAGHY</sequence>
<dbReference type="OrthoDB" id="9770625at2"/>
<dbReference type="InterPro" id="IPR050490">
    <property type="entry name" value="Bact_solute-bd_prot1"/>
</dbReference>
<evidence type="ECO:0000256" key="3">
    <source>
        <dbReference type="ARBA" id="ARBA00022764"/>
    </source>
</evidence>
<name>A0A2T4IML4_9HYPH</name>
<dbReference type="PANTHER" id="PTHR43649:SF12">
    <property type="entry name" value="DIACETYLCHITOBIOSE BINDING PROTEIN DASA"/>
    <property type="match status" value="1"/>
</dbReference>
<dbReference type="Proteomes" id="UP000240259">
    <property type="component" value="Unassembled WGS sequence"/>
</dbReference>
<dbReference type="GO" id="GO:0042597">
    <property type="term" value="C:periplasmic space"/>
    <property type="evidence" value="ECO:0007669"/>
    <property type="project" value="UniProtKB-SubCell"/>
</dbReference>
<keyword evidence="5" id="KW-1185">Reference proteome</keyword>
<dbReference type="Pfam" id="PF01547">
    <property type="entry name" value="SBP_bac_1"/>
    <property type="match status" value="1"/>
</dbReference>
<keyword evidence="3" id="KW-0574">Periplasm</keyword>
<dbReference type="SUPFAM" id="SSF53850">
    <property type="entry name" value="Periplasmic binding protein-like II"/>
    <property type="match status" value="1"/>
</dbReference>
<evidence type="ECO:0000313" key="4">
    <source>
        <dbReference type="EMBL" id="PTE06845.1"/>
    </source>
</evidence>
<gene>
    <name evidence="4" type="ORF">C9427_29575</name>
</gene>
<dbReference type="EMBL" id="PZJX01000057">
    <property type="protein sequence ID" value="PTE06845.1"/>
    <property type="molecule type" value="Genomic_DNA"/>
</dbReference>
<reference evidence="4 5" key="1">
    <citation type="submission" date="2018-03" db="EMBL/GenBank/DDBJ databases">
        <title>Genome sequence of the symbiotic type strain Mesorhizobium helmanticense CSLC115NT isolated from Lotus corniculatus nodules.</title>
        <authorList>
            <person name="Sannazzaro A.I."/>
            <person name="Torres Tejerizo G.A."/>
            <person name="Dip D."/>
            <person name="Caballero M."/>
            <person name="Pistorio M."/>
            <person name="Estrella M.J."/>
        </authorList>
    </citation>
    <scope>NUCLEOTIDE SEQUENCE [LARGE SCALE GENOMIC DNA]</scope>
    <source>
        <strain evidence="4 5">CSLC115N</strain>
    </source>
</reference>
<comment type="subcellular location">
    <subcellularLocation>
        <location evidence="1">Periplasm</location>
    </subcellularLocation>
</comment>
<protein>
    <recommendedName>
        <fullName evidence="6">Sugar ABC transporter substrate-binding protein</fullName>
    </recommendedName>
</protein>
<evidence type="ECO:0000313" key="5">
    <source>
        <dbReference type="Proteomes" id="UP000240259"/>
    </source>
</evidence>
<dbReference type="Gene3D" id="3.40.190.10">
    <property type="entry name" value="Periplasmic binding protein-like II"/>
    <property type="match status" value="2"/>
</dbReference>
<comment type="caution">
    <text evidence="4">The sequence shown here is derived from an EMBL/GenBank/DDBJ whole genome shotgun (WGS) entry which is preliminary data.</text>
</comment>